<evidence type="ECO:0000313" key="2">
    <source>
        <dbReference type="EMBL" id="KAA8546651.1"/>
    </source>
</evidence>
<evidence type="ECO:0000313" key="3">
    <source>
        <dbReference type="Proteomes" id="UP000325577"/>
    </source>
</evidence>
<dbReference type="Gene3D" id="3.30.420.10">
    <property type="entry name" value="Ribonuclease H-like superfamily/Ribonuclease H"/>
    <property type="match status" value="1"/>
</dbReference>
<dbReference type="Proteomes" id="UP000325577">
    <property type="component" value="Linkage Group LG1"/>
</dbReference>
<name>A0A5J5BZD1_9ASTE</name>
<accession>A0A5J5BZD1</accession>
<proteinExistence type="predicted"/>
<sequence length="169" mass="20031">MSPTKLQERRAKGLCYNCNEKFVLGHRCKKLFLIKACYEEEDGDVIIDMEEFVQEDYKEVLEISLHAISGARAPETMRPKEWSKWLAWAEYCYNTSWHSAIKMIPFEIGYGWPPPTLLSYIPSMAKVDVVEKQLMDHDQIIKDLRATLKEAQSRMKKVYDHRHREREFE</sequence>
<keyword evidence="1" id="KW-0175">Coiled coil</keyword>
<dbReference type="EMBL" id="CM018032">
    <property type="protein sequence ID" value="KAA8546651.1"/>
    <property type="molecule type" value="Genomic_DNA"/>
</dbReference>
<dbReference type="AlphaFoldDB" id="A0A5J5BZD1"/>
<dbReference type="GO" id="GO:0003676">
    <property type="term" value="F:nucleic acid binding"/>
    <property type="evidence" value="ECO:0007669"/>
    <property type="project" value="InterPro"/>
</dbReference>
<reference evidence="2 3" key="1">
    <citation type="submission" date="2019-09" db="EMBL/GenBank/DDBJ databases">
        <title>A chromosome-level genome assembly of the Chinese tupelo Nyssa sinensis.</title>
        <authorList>
            <person name="Yang X."/>
            <person name="Kang M."/>
            <person name="Yang Y."/>
            <person name="Xiong H."/>
            <person name="Wang M."/>
            <person name="Zhang Z."/>
            <person name="Wang Z."/>
            <person name="Wu H."/>
            <person name="Ma T."/>
            <person name="Liu J."/>
            <person name="Xi Z."/>
        </authorList>
    </citation>
    <scope>NUCLEOTIDE SEQUENCE [LARGE SCALE GENOMIC DNA]</scope>
    <source>
        <strain evidence="2">J267</strain>
        <tissue evidence="2">Leaf</tissue>
    </source>
</reference>
<dbReference type="OrthoDB" id="1938922at2759"/>
<dbReference type="PANTHER" id="PTHR45835">
    <property type="entry name" value="YALI0A06105P"/>
    <property type="match status" value="1"/>
</dbReference>
<dbReference type="InterPro" id="IPR036397">
    <property type="entry name" value="RNaseH_sf"/>
</dbReference>
<keyword evidence="3" id="KW-1185">Reference proteome</keyword>
<dbReference type="PANTHER" id="PTHR45835:SF104">
    <property type="entry name" value="PROTEIN NYNRIN-LIKE"/>
    <property type="match status" value="1"/>
</dbReference>
<evidence type="ECO:0000256" key="1">
    <source>
        <dbReference type="SAM" id="Coils"/>
    </source>
</evidence>
<organism evidence="2 3">
    <name type="scientific">Nyssa sinensis</name>
    <dbReference type="NCBI Taxonomy" id="561372"/>
    <lineage>
        <taxon>Eukaryota</taxon>
        <taxon>Viridiplantae</taxon>
        <taxon>Streptophyta</taxon>
        <taxon>Embryophyta</taxon>
        <taxon>Tracheophyta</taxon>
        <taxon>Spermatophyta</taxon>
        <taxon>Magnoliopsida</taxon>
        <taxon>eudicotyledons</taxon>
        <taxon>Gunneridae</taxon>
        <taxon>Pentapetalae</taxon>
        <taxon>asterids</taxon>
        <taxon>Cornales</taxon>
        <taxon>Nyssaceae</taxon>
        <taxon>Nyssa</taxon>
    </lineage>
</organism>
<feature type="coiled-coil region" evidence="1">
    <location>
        <begin position="134"/>
        <end position="161"/>
    </location>
</feature>
<protein>
    <recommendedName>
        <fullName evidence="4">Integrase catalytic domain-containing protein</fullName>
    </recommendedName>
</protein>
<evidence type="ECO:0008006" key="4">
    <source>
        <dbReference type="Google" id="ProtNLM"/>
    </source>
</evidence>
<gene>
    <name evidence="2" type="ORF">F0562_003118</name>
</gene>